<comment type="caution">
    <text evidence="3">The sequence shown here is derived from an EMBL/GenBank/DDBJ whole genome shotgun (WGS) entry which is preliminary data.</text>
</comment>
<reference evidence="3" key="1">
    <citation type="submission" date="2023-01" db="EMBL/GenBank/DDBJ databases">
        <title>Genome assembly of the deep-sea coral Lophelia pertusa.</title>
        <authorList>
            <person name="Herrera S."/>
            <person name="Cordes E."/>
        </authorList>
    </citation>
    <scope>NUCLEOTIDE SEQUENCE</scope>
    <source>
        <strain evidence="3">USNM1676648</strain>
        <tissue evidence="3">Polyp</tissue>
    </source>
</reference>
<proteinExistence type="predicted"/>
<dbReference type="EMBL" id="MU826829">
    <property type="protein sequence ID" value="KAJ7373846.1"/>
    <property type="molecule type" value="Genomic_DNA"/>
</dbReference>
<feature type="region of interest" description="Disordered" evidence="1">
    <location>
        <begin position="280"/>
        <end position="322"/>
    </location>
</feature>
<evidence type="ECO:0000313" key="4">
    <source>
        <dbReference type="Proteomes" id="UP001163046"/>
    </source>
</evidence>
<name>A0A9W9Z280_9CNID</name>
<keyword evidence="2" id="KW-0732">Signal</keyword>
<feature type="region of interest" description="Disordered" evidence="1">
    <location>
        <begin position="144"/>
        <end position="217"/>
    </location>
</feature>
<evidence type="ECO:0000256" key="1">
    <source>
        <dbReference type="SAM" id="MobiDB-lite"/>
    </source>
</evidence>
<dbReference type="AlphaFoldDB" id="A0A9W9Z280"/>
<organism evidence="3 4">
    <name type="scientific">Desmophyllum pertusum</name>
    <dbReference type="NCBI Taxonomy" id="174260"/>
    <lineage>
        <taxon>Eukaryota</taxon>
        <taxon>Metazoa</taxon>
        <taxon>Cnidaria</taxon>
        <taxon>Anthozoa</taxon>
        <taxon>Hexacorallia</taxon>
        <taxon>Scleractinia</taxon>
        <taxon>Caryophylliina</taxon>
        <taxon>Caryophylliidae</taxon>
        <taxon>Desmophyllum</taxon>
    </lineage>
</organism>
<gene>
    <name evidence="3" type="ORF">OS493_009168</name>
</gene>
<feature type="chain" id="PRO_5040771595" evidence="2">
    <location>
        <begin position="16"/>
        <end position="322"/>
    </location>
</feature>
<dbReference type="OrthoDB" id="5988463at2759"/>
<keyword evidence="4" id="KW-1185">Reference proteome</keyword>
<feature type="compositionally biased region" description="Pro residues" evidence="1">
    <location>
        <begin position="162"/>
        <end position="200"/>
    </location>
</feature>
<dbReference type="Proteomes" id="UP001163046">
    <property type="component" value="Unassembled WGS sequence"/>
</dbReference>
<sequence length="322" mass="33479">MELAILLVLVSGISCREHARHTKHSHLKDIHSSKKFNIVAHSKNEDSMMVVLKGKDGSSGQNGTQGDLGLPGLRGPPGLPGFKGTPGVCTKEQCESNELKLLIQRLNALEQYVKDKQNQSGGQQPCVQPTVKVTPSAAKICPTTAAPIPGATPTQKPNIAPSQPPPKAAPAPPVLFPPPAPSAPAPGQVPAPGSPPPAPAPALVKPQSPPPPPVAIPGASPAQVLWTTPAQAPVPMPLGITVQSTIDAPGTFPGGNGQVQIQGVVTPQSSVQGYSGVPAMQPGTAFKKNRVPLKAAVKPKRWHKKSTHHKAVHHKKRAHNKS</sequence>
<accession>A0A9W9Z280</accession>
<evidence type="ECO:0000256" key="2">
    <source>
        <dbReference type="SAM" id="SignalP"/>
    </source>
</evidence>
<protein>
    <submittedName>
        <fullName evidence="3">Uncharacterized protein</fullName>
    </submittedName>
</protein>
<feature type="signal peptide" evidence="2">
    <location>
        <begin position="1"/>
        <end position="15"/>
    </location>
</feature>
<feature type="compositionally biased region" description="Basic residues" evidence="1">
    <location>
        <begin position="287"/>
        <end position="322"/>
    </location>
</feature>
<evidence type="ECO:0000313" key="3">
    <source>
        <dbReference type="EMBL" id="KAJ7373846.1"/>
    </source>
</evidence>
<dbReference type="PRINTS" id="PR01217">
    <property type="entry name" value="PRICHEXTENSN"/>
</dbReference>
<feature type="compositionally biased region" description="Low complexity" evidence="1">
    <location>
        <begin position="144"/>
        <end position="154"/>
    </location>
</feature>